<feature type="transmembrane region" description="Helical" evidence="1">
    <location>
        <begin position="232"/>
        <end position="255"/>
    </location>
</feature>
<feature type="domain" description="Protein kinase" evidence="3">
    <location>
        <begin position="241"/>
        <end position="555"/>
    </location>
</feature>
<reference evidence="4 5" key="1">
    <citation type="submission" date="2024-03" db="EMBL/GenBank/DDBJ databases">
        <authorList>
            <person name="Gkanogiannis A."/>
            <person name="Becerra Lopez-Lavalle L."/>
        </authorList>
    </citation>
    <scope>NUCLEOTIDE SEQUENCE [LARGE SCALE GENOMIC DNA]</scope>
</reference>
<evidence type="ECO:0000256" key="1">
    <source>
        <dbReference type="SAM" id="Phobius"/>
    </source>
</evidence>
<dbReference type="Gene3D" id="1.10.510.10">
    <property type="entry name" value="Transferase(Phosphotransferase) domain 1"/>
    <property type="match status" value="2"/>
</dbReference>
<dbReference type="InterPro" id="IPR001245">
    <property type="entry name" value="Ser-Thr/Tyr_kinase_cat_dom"/>
</dbReference>
<sequence length="587" mass="65410">MATPFLLQFTIIVCFVGIHGRAESTGSSSCDTYVTYFAKSPHFLDLLSISKLFGVEALKIAKASNLESVKAPLFDGQLLFVPVTCNYTTNGNNSFFFANITYKINKDDTFYLVSTSFFENLSDSEMVVKMNPSLNPNNLTVGVEAIFPLFCKCPSKKNLEQGIQNFITYIWQPTDEVSGVRSIFNVSKEAILEDMKGVNLTNFVAGKPVFIPVSKLPLLSQSPPQRKKIKHLVVVIVAVALGLSFLLGASLMAYISFIYKKKKLPIWGNSIKMKMKQNGEVVLSPPVVSDYLGRPILYDYKVIMDATMSFNEGFKIGKSVYRATINGQISVIKEAKTDSKDELMILQKVNHINLVKLLGFSSDDKENFYLVYEFAENGSLDKWLYSPSEASSSHLTWSQRLNIALDVANGLQYMHDHTQPSIVHQDIKTSCVLLDLRFRAKISNLAKARPAVNSLSTKVDVFAFGVVILELLSGKKALNCTENGEEVVMMCKEIRDVLDNEEGRAEKLRDWMDPKLKDCYPIEGALSLAVMARGCTQDEPLSRPSMAEIVFNLCVLAESSPEKAEKTWVSLLEADEIGHSHSPIRAR</sequence>
<feature type="signal peptide" evidence="2">
    <location>
        <begin position="1"/>
        <end position="24"/>
    </location>
</feature>
<evidence type="ECO:0000256" key="2">
    <source>
        <dbReference type="SAM" id="SignalP"/>
    </source>
</evidence>
<dbReference type="InterPro" id="IPR052611">
    <property type="entry name" value="Plant_RLK_LysM"/>
</dbReference>
<protein>
    <recommendedName>
        <fullName evidence="3">Protein kinase domain-containing protein</fullName>
    </recommendedName>
</protein>
<keyword evidence="2" id="KW-0732">Signal</keyword>
<dbReference type="Pfam" id="PF23462">
    <property type="entry name" value="LysM3_NFP"/>
    <property type="match status" value="1"/>
</dbReference>
<dbReference type="SMART" id="SM00220">
    <property type="entry name" value="S_TKc"/>
    <property type="match status" value="1"/>
</dbReference>
<name>A0ABP0YIJ3_9ROSI</name>
<dbReference type="InterPro" id="IPR059144">
    <property type="entry name" value="NFP_LysM3"/>
</dbReference>
<keyword evidence="1" id="KW-0472">Membrane</keyword>
<dbReference type="InterPro" id="IPR059143">
    <property type="entry name" value="NFP_LysM2"/>
</dbReference>
<accession>A0ABP0YIJ3</accession>
<dbReference type="PANTHER" id="PTHR45927">
    <property type="entry name" value="LYSM-DOMAIN RECEPTOR-LIKE KINASE-RELATED"/>
    <property type="match status" value="1"/>
</dbReference>
<dbReference type="Pfam" id="PF07714">
    <property type="entry name" value="PK_Tyr_Ser-Thr"/>
    <property type="match status" value="1"/>
</dbReference>
<gene>
    <name evidence="4" type="ORF">CITCOLO1_LOCUS12372</name>
</gene>
<dbReference type="Pfam" id="PF23446">
    <property type="entry name" value="LysM1_NFP_LYK"/>
    <property type="match status" value="1"/>
</dbReference>
<evidence type="ECO:0000313" key="5">
    <source>
        <dbReference type="Proteomes" id="UP001642487"/>
    </source>
</evidence>
<dbReference type="PANTHER" id="PTHR45927:SF2">
    <property type="entry name" value="SERINE_THREONINE RECEPTOR-LIKE KINASE NFP"/>
    <property type="match status" value="1"/>
</dbReference>
<feature type="chain" id="PRO_5046846619" description="Protein kinase domain-containing protein" evidence="2">
    <location>
        <begin position="25"/>
        <end position="587"/>
    </location>
</feature>
<dbReference type="Gene3D" id="3.30.200.20">
    <property type="entry name" value="Phosphorylase Kinase, domain 1"/>
    <property type="match status" value="1"/>
</dbReference>
<dbReference type="InterPro" id="IPR011009">
    <property type="entry name" value="Kinase-like_dom_sf"/>
</dbReference>
<dbReference type="SUPFAM" id="SSF56112">
    <property type="entry name" value="Protein kinase-like (PK-like)"/>
    <property type="match status" value="1"/>
</dbReference>
<keyword evidence="1" id="KW-1133">Transmembrane helix</keyword>
<proteinExistence type="predicted"/>
<dbReference type="Proteomes" id="UP001642487">
    <property type="component" value="Chromosome 4"/>
</dbReference>
<evidence type="ECO:0000259" key="3">
    <source>
        <dbReference type="PROSITE" id="PS50011"/>
    </source>
</evidence>
<dbReference type="EMBL" id="OZ021738">
    <property type="protein sequence ID" value="CAK9320324.1"/>
    <property type="molecule type" value="Genomic_DNA"/>
</dbReference>
<keyword evidence="5" id="KW-1185">Reference proteome</keyword>
<dbReference type="Pfam" id="PF23457">
    <property type="entry name" value="LysM2_NFP"/>
    <property type="match status" value="1"/>
</dbReference>
<keyword evidence="1" id="KW-0812">Transmembrane</keyword>
<evidence type="ECO:0000313" key="4">
    <source>
        <dbReference type="EMBL" id="CAK9320324.1"/>
    </source>
</evidence>
<dbReference type="InterPro" id="IPR000719">
    <property type="entry name" value="Prot_kinase_dom"/>
</dbReference>
<organism evidence="4 5">
    <name type="scientific">Citrullus colocynthis</name>
    <name type="common">colocynth</name>
    <dbReference type="NCBI Taxonomy" id="252529"/>
    <lineage>
        <taxon>Eukaryota</taxon>
        <taxon>Viridiplantae</taxon>
        <taxon>Streptophyta</taxon>
        <taxon>Embryophyta</taxon>
        <taxon>Tracheophyta</taxon>
        <taxon>Spermatophyta</taxon>
        <taxon>Magnoliopsida</taxon>
        <taxon>eudicotyledons</taxon>
        <taxon>Gunneridae</taxon>
        <taxon>Pentapetalae</taxon>
        <taxon>rosids</taxon>
        <taxon>fabids</taxon>
        <taxon>Cucurbitales</taxon>
        <taxon>Cucurbitaceae</taxon>
        <taxon>Benincaseae</taxon>
        <taxon>Citrullus</taxon>
    </lineage>
</organism>
<dbReference type="InterPro" id="IPR056561">
    <property type="entry name" value="NFP_LYK_LysM1"/>
</dbReference>
<dbReference type="PROSITE" id="PS50011">
    <property type="entry name" value="PROTEIN_KINASE_DOM"/>
    <property type="match status" value="1"/>
</dbReference>